<feature type="compositionally biased region" description="Basic and acidic residues" evidence="1">
    <location>
        <begin position="1"/>
        <end position="17"/>
    </location>
</feature>
<feature type="region of interest" description="Disordered" evidence="1">
    <location>
        <begin position="1"/>
        <end position="27"/>
    </location>
</feature>
<name>A0ABD1QE85_9LAMI</name>
<evidence type="ECO:0000313" key="2">
    <source>
        <dbReference type="EMBL" id="KAL2474515.1"/>
    </source>
</evidence>
<sequence>MVPKRKDPPTKKGKEKAGTSSGRHRTVETNIDDGGILRFRGPEEEHIYNKWLMQKHIWAEREVILTDFPYSEMVNLILSCGWQRVAGKPHLAYPLLVKEFLANFNHAIEEPEADHRYTTWVRGKWIKFIPTVIANYYGLTANDIEPIPADFDMTQVTQFLYRRADAWPLAGPKFLHNQLTESLLCIWRSSMFSCLISTLCLADGVPLLPHEESESLEPPITKQTLGNPVARQAADNPAPIPATETDRLLRQIFTQLSEQGQVLNSIQRTQLAMQRTVDHMRIKIDSLKESNNTLRGEQRTINYTYNDVNHRMFQFARRMDNIYTIISQLSALSPERSSPWVHS</sequence>
<protein>
    <recommendedName>
        <fullName evidence="4">Aminotransferase-like plant mobile domain-containing protein</fullName>
    </recommendedName>
</protein>
<dbReference type="EMBL" id="JBFOLK010000011">
    <property type="protein sequence ID" value="KAL2474515.1"/>
    <property type="molecule type" value="Genomic_DNA"/>
</dbReference>
<evidence type="ECO:0000256" key="1">
    <source>
        <dbReference type="SAM" id="MobiDB-lite"/>
    </source>
</evidence>
<evidence type="ECO:0008006" key="4">
    <source>
        <dbReference type="Google" id="ProtNLM"/>
    </source>
</evidence>
<organism evidence="2 3">
    <name type="scientific">Abeliophyllum distichum</name>
    <dbReference type="NCBI Taxonomy" id="126358"/>
    <lineage>
        <taxon>Eukaryota</taxon>
        <taxon>Viridiplantae</taxon>
        <taxon>Streptophyta</taxon>
        <taxon>Embryophyta</taxon>
        <taxon>Tracheophyta</taxon>
        <taxon>Spermatophyta</taxon>
        <taxon>Magnoliopsida</taxon>
        <taxon>eudicotyledons</taxon>
        <taxon>Gunneridae</taxon>
        <taxon>Pentapetalae</taxon>
        <taxon>asterids</taxon>
        <taxon>lamiids</taxon>
        <taxon>Lamiales</taxon>
        <taxon>Oleaceae</taxon>
        <taxon>Forsythieae</taxon>
        <taxon>Abeliophyllum</taxon>
    </lineage>
</organism>
<proteinExistence type="predicted"/>
<gene>
    <name evidence="2" type="ORF">Adt_35251</name>
</gene>
<evidence type="ECO:0000313" key="3">
    <source>
        <dbReference type="Proteomes" id="UP001604336"/>
    </source>
</evidence>
<dbReference type="AlphaFoldDB" id="A0ABD1QE85"/>
<accession>A0ABD1QE85</accession>
<keyword evidence="3" id="KW-1185">Reference proteome</keyword>
<dbReference type="Proteomes" id="UP001604336">
    <property type="component" value="Unassembled WGS sequence"/>
</dbReference>
<reference evidence="3" key="1">
    <citation type="submission" date="2024-07" db="EMBL/GenBank/DDBJ databases">
        <title>Two chromosome-level genome assemblies of Korean endemic species Abeliophyllum distichum and Forsythia ovata (Oleaceae).</title>
        <authorList>
            <person name="Jang H."/>
        </authorList>
    </citation>
    <scope>NUCLEOTIDE SEQUENCE [LARGE SCALE GENOMIC DNA]</scope>
</reference>
<comment type="caution">
    <text evidence="2">The sequence shown here is derived from an EMBL/GenBank/DDBJ whole genome shotgun (WGS) entry which is preliminary data.</text>
</comment>